<reference evidence="1" key="1">
    <citation type="submission" date="2025-08" db="UniProtKB">
        <authorList>
            <consortium name="Ensembl"/>
        </authorList>
    </citation>
    <scope>IDENTIFICATION</scope>
</reference>
<dbReference type="AlphaFoldDB" id="A0A8C8E9L5"/>
<reference evidence="1" key="2">
    <citation type="submission" date="2025-09" db="UniProtKB">
        <authorList>
            <consortium name="Ensembl"/>
        </authorList>
    </citation>
    <scope>IDENTIFICATION</scope>
</reference>
<organism evidence="1 2">
    <name type="scientific">Otus sunia</name>
    <name type="common">Oriental scops-owl</name>
    <dbReference type="NCBI Taxonomy" id="257818"/>
    <lineage>
        <taxon>Eukaryota</taxon>
        <taxon>Metazoa</taxon>
        <taxon>Chordata</taxon>
        <taxon>Craniata</taxon>
        <taxon>Vertebrata</taxon>
        <taxon>Euteleostomi</taxon>
        <taxon>Archelosauria</taxon>
        <taxon>Archosauria</taxon>
        <taxon>Dinosauria</taxon>
        <taxon>Saurischia</taxon>
        <taxon>Theropoda</taxon>
        <taxon>Coelurosauria</taxon>
        <taxon>Aves</taxon>
        <taxon>Neognathae</taxon>
        <taxon>Neoaves</taxon>
        <taxon>Telluraves</taxon>
        <taxon>Strigiformes</taxon>
        <taxon>Strigidae</taxon>
        <taxon>Otus</taxon>
    </lineage>
</organism>
<keyword evidence="2" id="KW-1185">Reference proteome</keyword>
<evidence type="ECO:0000313" key="1">
    <source>
        <dbReference type="Ensembl" id="ENSOSUP00000011241.1"/>
    </source>
</evidence>
<evidence type="ECO:0000313" key="2">
    <source>
        <dbReference type="Proteomes" id="UP000694552"/>
    </source>
</evidence>
<name>A0A8C8E9L5_9STRI</name>
<protein>
    <submittedName>
        <fullName evidence="1">Uncharacterized protein</fullName>
    </submittedName>
</protein>
<dbReference type="Ensembl" id="ENSOSUT00000011631.1">
    <property type="protein sequence ID" value="ENSOSUP00000011241.1"/>
    <property type="gene ID" value="ENSOSUG00000008125.1"/>
</dbReference>
<sequence>MPKQRRNRRYAKKGHEYIHAAEAAKFRYLKPPSVMGMHCPSSIYSRVMRNSSWETLEGMVFPWPGLDWLVLKPS</sequence>
<dbReference type="Proteomes" id="UP000694552">
    <property type="component" value="Unplaced"/>
</dbReference>
<accession>A0A8C8E9L5</accession>
<proteinExistence type="predicted"/>